<sequence>MKLRQEKRDQLSQRLKELRGRLLPLQSTAAKLGRNIDENTAQLTEKVQMIKQEHLRRETIRQEALAAGRPLPTREEVRRKLRLQNVRFTRKLQQRAVKEEKKKLAAVREEERLTDNMETVTRRLLVLRQTKESLLPRIQRLQFLEETFQQDLKEKKAEKESIATEHVVKKEQALHAKKRLVATRKDFKFKIEEKTHEMERVTAKRVTAEKLLTELRVQDKVERQRIQQIVKVRKEELEQAIDKHRIRAVEVKKVEKKIEKVKAELDEVQLAVTVEKELIEADEEIRVDQQKELTERSHTAVAEFRECQNEVKEKRVEIEKLKEEEITLKENLEKTIAQLKQKLLVDLPTVKMDFHVEYSAYQMLRWHQQRFNKVKEDLYVRGDHERATEIRRVEVLYDRALQKRKELGDACTNNFREVRKYYHVNVVHRIMHIESVRKALNEQAIEERYNSAVEMAEAEKDYEKEEASAMQDEELYWIGRIQHHKKGLREELEFVIGTEDELLQRSNAIWESLKSDVVQKQRIKLPSYLAAVFEQPFSADGKTNSRGDNF</sequence>
<dbReference type="EMBL" id="BDGG01000017">
    <property type="protein sequence ID" value="GAV08375.1"/>
    <property type="molecule type" value="Genomic_DNA"/>
</dbReference>
<comment type="caution">
    <text evidence="2">The sequence shown here is derived from an EMBL/GenBank/DDBJ whole genome shotgun (WGS) entry which is preliminary data.</text>
</comment>
<evidence type="ECO:0000313" key="3">
    <source>
        <dbReference type="Proteomes" id="UP000186922"/>
    </source>
</evidence>
<dbReference type="Proteomes" id="UP000186922">
    <property type="component" value="Unassembled WGS sequence"/>
</dbReference>
<reference evidence="2 3" key="1">
    <citation type="journal article" date="2016" name="Nat. Commun.">
        <title>Extremotolerant tardigrade genome and improved radiotolerance of human cultured cells by tardigrade-unique protein.</title>
        <authorList>
            <person name="Hashimoto T."/>
            <person name="Horikawa D.D."/>
            <person name="Saito Y."/>
            <person name="Kuwahara H."/>
            <person name="Kozuka-Hata H."/>
            <person name="Shin-I T."/>
            <person name="Minakuchi Y."/>
            <person name="Ohishi K."/>
            <person name="Motoyama A."/>
            <person name="Aizu T."/>
            <person name="Enomoto A."/>
            <person name="Kondo K."/>
            <person name="Tanaka S."/>
            <person name="Hara Y."/>
            <person name="Koshikawa S."/>
            <person name="Sagara H."/>
            <person name="Miura T."/>
            <person name="Yokobori S."/>
            <person name="Miyagawa K."/>
            <person name="Suzuki Y."/>
            <person name="Kubo T."/>
            <person name="Oyama M."/>
            <person name="Kohara Y."/>
            <person name="Fujiyama A."/>
            <person name="Arakawa K."/>
            <person name="Katayama T."/>
            <person name="Toyoda A."/>
            <person name="Kunieda T."/>
        </authorList>
    </citation>
    <scope>NUCLEOTIDE SEQUENCE [LARGE SCALE GENOMIC DNA]</scope>
    <source>
        <strain evidence="2 3">YOKOZUNA-1</strain>
    </source>
</reference>
<organism evidence="2 3">
    <name type="scientific">Ramazzottius varieornatus</name>
    <name type="common">Water bear</name>
    <name type="synonym">Tardigrade</name>
    <dbReference type="NCBI Taxonomy" id="947166"/>
    <lineage>
        <taxon>Eukaryota</taxon>
        <taxon>Metazoa</taxon>
        <taxon>Ecdysozoa</taxon>
        <taxon>Tardigrada</taxon>
        <taxon>Eutardigrada</taxon>
        <taxon>Parachela</taxon>
        <taxon>Hypsibioidea</taxon>
        <taxon>Ramazzottiidae</taxon>
        <taxon>Ramazzottius</taxon>
    </lineage>
</organism>
<dbReference type="AlphaFoldDB" id="A0A1D1W4G8"/>
<protein>
    <submittedName>
        <fullName evidence="2">Uncharacterized protein</fullName>
    </submittedName>
</protein>
<keyword evidence="1" id="KW-0175">Coiled coil</keyword>
<dbReference type="OrthoDB" id="10070910at2759"/>
<accession>A0A1D1W4G8</accession>
<evidence type="ECO:0000313" key="2">
    <source>
        <dbReference type="EMBL" id="GAV08375.1"/>
    </source>
</evidence>
<evidence type="ECO:0000256" key="1">
    <source>
        <dbReference type="SAM" id="Coils"/>
    </source>
</evidence>
<feature type="coiled-coil region" evidence="1">
    <location>
        <begin position="234"/>
        <end position="271"/>
    </location>
</feature>
<name>A0A1D1W4G8_RAMVA</name>
<keyword evidence="3" id="KW-1185">Reference proteome</keyword>
<proteinExistence type="predicted"/>
<dbReference type="STRING" id="947166.A0A1D1W4G8"/>
<gene>
    <name evidence="2" type="primary">RvY_18080</name>
    <name evidence="2" type="synonym">RvY_18080.1</name>
    <name evidence="2" type="ORF">RvY_18080-1</name>
</gene>
<feature type="coiled-coil region" evidence="1">
    <location>
        <begin position="304"/>
        <end position="342"/>
    </location>
</feature>